<dbReference type="KEGG" id="cel:CELE_C40A11.2"/>
<evidence type="ECO:0000313" key="4">
    <source>
        <dbReference type="WormBase" id="C40A11.2"/>
    </source>
</evidence>
<dbReference type="InParanoid" id="Q9TZA7"/>
<dbReference type="GO" id="GO:0051260">
    <property type="term" value="P:protein homooligomerization"/>
    <property type="evidence" value="ECO:0007669"/>
    <property type="project" value="InterPro"/>
</dbReference>
<reference evidence="2 3" key="1">
    <citation type="journal article" date="1998" name="Science">
        <title>Genome sequence of the nematode C. elegans: a platform for investigating biology.</title>
        <authorList>
            <consortium name="The C. elegans sequencing consortium"/>
            <person name="Sulson J.E."/>
            <person name="Waterston R."/>
        </authorList>
    </citation>
    <scope>NUCLEOTIDE SEQUENCE [LARGE SCALE GENOMIC DNA]</scope>
    <source>
        <strain evidence="2 3">Bristol N2</strain>
    </source>
</reference>
<dbReference type="PANTHER" id="PTHR11145">
    <property type="entry name" value="BTB/POZ DOMAIN-CONTAINING ADAPTER FOR CUL3-MEDIATED RHOA DEGRADATION PROTEIN FAMILY MEMBER"/>
    <property type="match status" value="1"/>
</dbReference>
<dbReference type="AGR" id="WB:WBGene00016545"/>
<dbReference type="SMR" id="Q9TZA7"/>
<dbReference type="Pfam" id="PF02214">
    <property type="entry name" value="BTB_2"/>
    <property type="match status" value="1"/>
</dbReference>
<dbReference type="IntAct" id="Q9TZA7">
    <property type="interactions" value="3"/>
</dbReference>
<dbReference type="EMBL" id="BX284602">
    <property type="protein sequence ID" value="CCD66463.1"/>
    <property type="molecule type" value="Genomic_DNA"/>
</dbReference>
<dbReference type="InterPro" id="IPR045068">
    <property type="entry name" value="BACURD1-3"/>
</dbReference>
<dbReference type="PANTHER" id="PTHR11145:SF19">
    <property type="entry name" value="BTB DOMAIN-CONTAINING PROTEIN-RELATED"/>
    <property type="match status" value="1"/>
</dbReference>
<keyword evidence="3" id="KW-1185">Reference proteome</keyword>
<dbReference type="WormBase" id="C40A11.2">
    <property type="protein sequence ID" value="CE34742"/>
    <property type="gene ID" value="WBGene00016545"/>
</dbReference>
<dbReference type="Bgee" id="WBGene00016545">
    <property type="expression patterns" value="Expressed in pharyngeal muscle cell (C elegans) and 3 other cell types or tissues"/>
</dbReference>
<dbReference type="PhylomeDB" id="Q9TZA7"/>
<dbReference type="GeneID" id="183352"/>
<dbReference type="SUPFAM" id="SSF54695">
    <property type="entry name" value="POZ domain"/>
    <property type="match status" value="1"/>
</dbReference>
<accession>Q9TZA7</accession>
<dbReference type="InterPro" id="IPR003131">
    <property type="entry name" value="T1-type_BTB"/>
</dbReference>
<dbReference type="eggNOG" id="KOG2716">
    <property type="taxonomic scope" value="Eukaryota"/>
</dbReference>
<dbReference type="OrthoDB" id="2414723at2759"/>
<dbReference type="HOGENOM" id="CLU_086154_0_0_1"/>
<gene>
    <name evidence="2 4" type="ORF">C40A11.2</name>
    <name evidence="2" type="ORF">CELE_C40A11.2</name>
</gene>
<protein>
    <submittedName>
        <fullName evidence="2">BTB domain-containing protein</fullName>
    </submittedName>
</protein>
<dbReference type="UCSC" id="C40A11.2.1">
    <property type="organism name" value="c. elegans"/>
</dbReference>
<evidence type="ECO:0000313" key="3">
    <source>
        <dbReference type="Proteomes" id="UP000001940"/>
    </source>
</evidence>
<dbReference type="FunCoup" id="Q9TZA7">
    <property type="interactions" value="79"/>
</dbReference>
<organism evidence="2 3">
    <name type="scientific">Caenorhabditis elegans</name>
    <dbReference type="NCBI Taxonomy" id="6239"/>
    <lineage>
        <taxon>Eukaryota</taxon>
        <taxon>Metazoa</taxon>
        <taxon>Ecdysozoa</taxon>
        <taxon>Nematoda</taxon>
        <taxon>Chromadorea</taxon>
        <taxon>Rhabditida</taxon>
        <taxon>Rhabditina</taxon>
        <taxon>Rhabditomorpha</taxon>
        <taxon>Rhabditoidea</taxon>
        <taxon>Rhabditidae</taxon>
        <taxon>Peloderinae</taxon>
        <taxon>Caenorhabditis</taxon>
    </lineage>
</organism>
<evidence type="ECO:0000313" key="2">
    <source>
        <dbReference type="EMBL" id="CCD66463.1"/>
    </source>
</evidence>
<dbReference type="PROSITE" id="PS50097">
    <property type="entry name" value="BTB"/>
    <property type="match status" value="1"/>
</dbReference>
<sequence length="213" mass="24901">MDSIVEPIKLDIGGTVFETCKLKLTKFDGFFKTMLTSDIPVSIDESGCIFVDRSPKNFSLILKYLKEGDDVELPKFERELQEVRREAEFYLLDGLVDLCDSFLKIRSYETSEELLHIIANCKKTAILVISYTVHNDHLWNSPESFNFQYVLENPKLDVYFKQCECEDESDKSRREDGVNKGHQSWIYRLYSPIKGFKTFTNFDKLEKYINGRL</sequence>
<dbReference type="InterPro" id="IPR000210">
    <property type="entry name" value="BTB/POZ_dom"/>
</dbReference>
<dbReference type="SMART" id="SM00225">
    <property type="entry name" value="BTB"/>
    <property type="match status" value="1"/>
</dbReference>
<dbReference type="CTD" id="183352"/>
<dbReference type="STRING" id="6239.C40A11.2.2"/>
<dbReference type="Proteomes" id="UP000001940">
    <property type="component" value="Chromosome II"/>
</dbReference>
<name>Q9TZA7_CAEEL</name>
<dbReference type="InterPro" id="IPR011333">
    <property type="entry name" value="SKP1/BTB/POZ_sf"/>
</dbReference>
<dbReference type="DIP" id="DIP-24330N"/>
<dbReference type="RefSeq" id="NP_494198.3">
    <property type="nucleotide sequence ID" value="NM_061797.5"/>
</dbReference>
<dbReference type="AlphaFoldDB" id="Q9TZA7"/>
<dbReference type="Gene3D" id="3.30.710.10">
    <property type="entry name" value="Potassium Channel Kv1.1, Chain A"/>
    <property type="match status" value="1"/>
</dbReference>
<dbReference type="PIR" id="T33591">
    <property type="entry name" value="T33591"/>
</dbReference>
<proteinExistence type="predicted"/>
<evidence type="ECO:0000259" key="1">
    <source>
        <dbReference type="PROSITE" id="PS50097"/>
    </source>
</evidence>
<dbReference type="PaxDb" id="6239-C40A11.2.1"/>
<feature type="domain" description="BTB" evidence="1">
    <location>
        <begin position="6"/>
        <end position="69"/>
    </location>
</feature>